<keyword evidence="7" id="KW-1185">Reference proteome</keyword>
<dbReference type="RefSeq" id="WP_121093557.1">
    <property type="nucleotide sequence ID" value="NZ_UIHC01000007.1"/>
</dbReference>
<keyword evidence="4" id="KW-0788">Thiol protease</keyword>
<dbReference type="PANTHER" id="PTHR47359">
    <property type="entry name" value="PEPTIDOGLYCAN DL-ENDOPEPTIDASE CWLO"/>
    <property type="match status" value="1"/>
</dbReference>
<dbReference type="GO" id="GO:0006508">
    <property type="term" value="P:proteolysis"/>
    <property type="evidence" value="ECO:0007669"/>
    <property type="project" value="UniProtKB-KW"/>
</dbReference>
<keyword evidence="2" id="KW-0645">Protease</keyword>
<feature type="domain" description="NlpC/P60" evidence="5">
    <location>
        <begin position="150"/>
        <end position="273"/>
    </location>
</feature>
<dbReference type="OrthoDB" id="9813368at2"/>
<dbReference type="EMBL" id="UIHC01000007">
    <property type="protein sequence ID" value="SUZ31259.1"/>
    <property type="molecule type" value="Genomic_DNA"/>
</dbReference>
<gene>
    <name evidence="6" type="primary">ykfC</name>
    <name evidence="6" type="ORF">ROE7235_00995</name>
</gene>
<dbReference type="EC" id="3.4.-.-" evidence="6"/>
<evidence type="ECO:0000256" key="3">
    <source>
        <dbReference type="ARBA" id="ARBA00022801"/>
    </source>
</evidence>
<sequence>MSDPRLTPFSGRVAHDSLRGRRDAPAFTAGTAASVSAPLTDLLRHPGGPRDRQILRGARVTVIDRAGQMAYMLWDGYCGWVRADALGPASTPTHRVSAAATHLYTAPDLKSPEVAALSLNARIVVTGAQGAFLQTECGRFLPSQHAAPCDAPASDPVAIAEQFLGTPYLWGGNSHAGIDCSGLVQVALHACNRPCPADSDLQEHAFAPHGLPPGTPPKRGDLLFWRGHVAWVSNPETILHANAHSMSVAYEPLQDTIARIAPDSPVTAHIRLR</sequence>
<organism evidence="6 7">
    <name type="scientific">Roseinatronobacter ekhonensis</name>
    <dbReference type="NCBI Taxonomy" id="254356"/>
    <lineage>
        <taxon>Bacteria</taxon>
        <taxon>Pseudomonadati</taxon>
        <taxon>Pseudomonadota</taxon>
        <taxon>Alphaproteobacteria</taxon>
        <taxon>Rhodobacterales</taxon>
        <taxon>Paracoccaceae</taxon>
        <taxon>Roseinatronobacter</taxon>
    </lineage>
</organism>
<dbReference type="SUPFAM" id="SSF54001">
    <property type="entry name" value="Cysteine proteinases"/>
    <property type="match status" value="1"/>
</dbReference>
<name>A0A3B0MNS8_9RHOB</name>
<comment type="similarity">
    <text evidence="1">Belongs to the peptidase C40 family.</text>
</comment>
<reference evidence="7" key="1">
    <citation type="submission" date="2018-08" db="EMBL/GenBank/DDBJ databases">
        <authorList>
            <person name="Rodrigo-Torres L."/>
            <person name="Arahal R. D."/>
            <person name="Lucena T."/>
        </authorList>
    </citation>
    <scope>NUCLEOTIDE SEQUENCE [LARGE SCALE GENOMIC DNA]</scope>
    <source>
        <strain evidence="7">CECT 7235</strain>
    </source>
</reference>
<evidence type="ECO:0000313" key="6">
    <source>
        <dbReference type="EMBL" id="SUZ31259.1"/>
    </source>
</evidence>
<accession>A0A3B0MNS8</accession>
<evidence type="ECO:0000259" key="5">
    <source>
        <dbReference type="PROSITE" id="PS51935"/>
    </source>
</evidence>
<dbReference type="InterPro" id="IPR041382">
    <property type="entry name" value="SH3_16"/>
</dbReference>
<dbReference type="Proteomes" id="UP000272908">
    <property type="component" value="Unassembled WGS sequence"/>
</dbReference>
<dbReference type="InterPro" id="IPR038765">
    <property type="entry name" value="Papain-like_cys_pep_sf"/>
</dbReference>
<evidence type="ECO:0000313" key="7">
    <source>
        <dbReference type="Proteomes" id="UP000272908"/>
    </source>
</evidence>
<evidence type="ECO:0000256" key="2">
    <source>
        <dbReference type="ARBA" id="ARBA00022670"/>
    </source>
</evidence>
<dbReference type="Pfam" id="PF00877">
    <property type="entry name" value="NLPC_P60"/>
    <property type="match status" value="1"/>
</dbReference>
<proteinExistence type="inferred from homology"/>
<protein>
    <submittedName>
        <fullName evidence="6">Gamma-D-glutamyl-L-lysine endopeptidase</fullName>
        <ecNumber evidence="6">3.4.-.-</ecNumber>
    </submittedName>
</protein>
<dbReference type="PROSITE" id="PS51935">
    <property type="entry name" value="NLPC_P60"/>
    <property type="match status" value="1"/>
</dbReference>
<dbReference type="InterPro" id="IPR051794">
    <property type="entry name" value="PG_Endopeptidase_C40"/>
</dbReference>
<dbReference type="Pfam" id="PF18348">
    <property type="entry name" value="SH3_16"/>
    <property type="match status" value="1"/>
</dbReference>
<evidence type="ECO:0000256" key="1">
    <source>
        <dbReference type="ARBA" id="ARBA00007074"/>
    </source>
</evidence>
<keyword evidence="3 6" id="KW-0378">Hydrolase</keyword>
<dbReference type="PANTHER" id="PTHR47359:SF3">
    <property type="entry name" value="NLP_P60 DOMAIN-CONTAINING PROTEIN-RELATED"/>
    <property type="match status" value="1"/>
</dbReference>
<dbReference type="Gene3D" id="3.90.1720.10">
    <property type="entry name" value="endopeptidase domain like (from Nostoc punctiforme)"/>
    <property type="match status" value="1"/>
</dbReference>
<evidence type="ECO:0000256" key="4">
    <source>
        <dbReference type="ARBA" id="ARBA00022807"/>
    </source>
</evidence>
<dbReference type="GO" id="GO:0008234">
    <property type="term" value="F:cysteine-type peptidase activity"/>
    <property type="evidence" value="ECO:0007669"/>
    <property type="project" value="UniProtKB-KW"/>
</dbReference>
<dbReference type="InterPro" id="IPR000064">
    <property type="entry name" value="NLP_P60_dom"/>
</dbReference>
<dbReference type="AlphaFoldDB" id="A0A3B0MNS8"/>